<reference evidence="8" key="1">
    <citation type="journal article" date="2019" name="Int. J. Syst. Evol. Microbiol.">
        <title>The Global Catalogue of Microorganisms (GCM) 10K type strain sequencing project: providing services to taxonomists for standard genome sequencing and annotation.</title>
        <authorList>
            <consortium name="The Broad Institute Genomics Platform"/>
            <consortium name="The Broad Institute Genome Sequencing Center for Infectious Disease"/>
            <person name="Wu L."/>
            <person name="Ma J."/>
        </authorList>
    </citation>
    <scope>NUCLEOTIDE SEQUENCE [LARGE SCALE GENOMIC DNA]</scope>
    <source>
        <strain evidence="8">NBRC 112416</strain>
    </source>
</reference>
<evidence type="ECO:0000313" key="8">
    <source>
        <dbReference type="Proteomes" id="UP001156691"/>
    </source>
</evidence>
<dbReference type="Pfam" id="PF00497">
    <property type="entry name" value="SBP_bac_3"/>
    <property type="match status" value="1"/>
</dbReference>
<dbReference type="SUPFAM" id="SSF53850">
    <property type="entry name" value="Periplasmic binding protein-like II"/>
    <property type="match status" value="1"/>
</dbReference>
<dbReference type="SMART" id="SM00062">
    <property type="entry name" value="PBPb"/>
    <property type="match status" value="1"/>
</dbReference>
<evidence type="ECO:0000256" key="1">
    <source>
        <dbReference type="ARBA" id="ARBA00004196"/>
    </source>
</evidence>
<evidence type="ECO:0000256" key="5">
    <source>
        <dbReference type="SAM" id="SignalP"/>
    </source>
</evidence>
<dbReference type="InterPro" id="IPR001638">
    <property type="entry name" value="Solute-binding_3/MltF_N"/>
</dbReference>
<feature type="chain" id="PRO_5045672613" evidence="5">
    <location>
        <begin position="21"/>
        <end position="250"/>
    </location>
</feature>
<evidence type="ECO:0000256" key="2">
    <source>
        <dbReference type="ARBA" id="ARBA00010333"/>
    </source>
</evidence>
<name>A0ABQ5W798_9HYPH</name>
<dbReference type="Proteomes" id="UP001156691">
    <property type="component" value="Unassembled WGS sequence"/>
</dbReference>
<organism evidence="7 8">
    <name type="scientific">Devosia nitrariae</name>
    <dbReference type="NCBI Taxonomy" id="2071872"/>
    <lineage>
        <taxon>Bacteria</taxon>
        <taxon>Pseudomonadati</taxon>
        <taxon>Pseudomonadota</taxon>
        <taxon>Alphaproteobacteria</taxon>
        <taxon>Hyphomicrobiales</taxon>
        <taxon>Devosiaceae</taxon>
        <taxon>Devosia</taxon>
    </lineage>
</organism>
<evidence type="ECO:0000259" key="6">
    <source>
        <dbReference type="SMART" id="SM00062"/>
    </source>
</evidence>
<comment type="similarity">
    <text evidence="2 4">Belongs to the bacterial solute-binding protein 3 family.</text>
</comment>
<gene>
    <name evidence="7" type="ORF">GCM10010862_30060</name>
</gene>
<feature type="signal peptide" evidence="5">
    <location>
        <begin position="1"/>
        <end position="20"/>
    </location>
</feature>
<dbReference type="RefSeq" id="WP_284341163.1">
    <property type="nucleotide sequence ID" value="NZ_BSNS01000012.1"/>
</dbReference>
<dbReference type="PANTHER" id="PTHR35936">
    <property type="entry name" value="MEMBRANE-BOUND LYTIC MUREIN TRANSGLYCOSYLASE F"/>
    <property type="match status" value="1"/>
</dbReference>
<evidence type="ECO:0000256" key="3">
    <source>
        <dbReference type="ARBA" id="ARBA00022729"/>
    </source>
</evidence>
<keyword evidence="8" id="KW-1185">Reference proteome</keyword>
<keyword evidence="3 5" id="KW-0732">Signal</keyword>
<proteinExistence type="inferred from homology"/>
<comment type="subcellular location">
    <subcellularLocation>
        <location evidence="1">Cell envelope</location>
    </subcellularLocation>
</comment>
<evidence type="ECO:0000313" key="7">
    <source>
        <dbReference type="EMBL" id="GLQ55747.1"/>
    </source>
</evidence>
<protein>
    <submittedName>
        <fullName evidence="7">Amino acid ABC transporter</fullName>
    </submittedName>
</protein>
<dbReference type="InterPro" id="IPR018313">
    <property type="entry name" value="SBP_3_CS"/>
</dbReference>
<evidence type="ECO:0000256" key="4">
    <source>
        <dbReference type="RuleBase" id="RU003744"/>
    </source>
</evidence>
<dbReference type="Gene3D" id="3.40.190.10">
    <property type="entry name" value="Periplasmic binding protein-like II"/>
    <property type="match status" value="2"/>
</dbReference>
<dbReference type="EMBL" id="BSNS01000012">
    <property type="protein sequence ID" value="GLQ55747.1"/>
    <property type="molecule type" value="Genomic_DNA"/>
</dbReference>
<dbReference type="PANTHER" id="PTHR35936:SF17">
    <property type="entry name" value="ARGININE-BINDING EXTRACELLULAR PROTEIN ARTP"/>
    <property type="match status" value="1"/>
</dbReference>
<dbReference type="PROSITE" id="PS01039">
    <property type="entry name" value="SBP_BACTERIAL_3"/>
    <property type="match status" value="1"/>
</dbReference>
<comment type="caution">
    <text evidence="7">The sequence shown here is derived from an EMBL/GenBank/DDBJ whole genome shotgun (WGS) entry which is preliminary data.</text>
</comment>
<sequence>MKKLILATAAFAALSMGANAQETVRIATEGAYAPWNFLNDAGEPAGYEIDLANAICEEAGITCEIVINDWDSIIPNLLAGNYDVIMAGMSITDERLETIDFSDNYFPPDPSKFVANAGADLDFSDLSGARVGVQGATIQAAWAEENLGDDNTIVAFATADQAMADLAAGNLDTILADGAYLQPVVDASNGAIEFVGEEVMIGNGVGAGIRKGDAELLETWNTSLAALKADGTVDALIAQWFDGAGPFFTE</sequence>
<accession>A0ABQ5W798</accession>
<feature type="domain" description="Solute-binding protein family 3/N-terminal" evidence="6">
    <location>
        <begin position="23"/>
        <end position="244"/>
    </location>
</feature>